<evidence type="ECO:0000313" key="2">
    <source>
        <dbReference type="Proteomes" id="UP001270362"/>
    </source>
</evidence>
<evidence type="ECO:0000313" key="1">
    <source>
        <dbReference type="EMBL" id="KAK3685676.1"/>
    </source>
</evidence>
<dbReference type="EMBL" id="JAULSO010000003">
    <property type="protein sequence ID" value="KAK3685676.1"/>
    <property type="molecule type" value="Genomic_DNA"/>
</dbReference>
<reference evidence="1" key="2">
    <citation type="submission" date="2023-06" db="EMBL/GenBank/DDBJ databases">
        <authorList>
            <consortium name="Lawrence Berkeley National Laboratory"/>
            <person name="Haridas S."/>
            <person name="Hensen N."/>
            <person name="Bonometti L."/>
            <person name="Westerberg I."/>
            <person name="Brannstrom I.O."/>
            <person name="Guillou S."/>
            <person name="Cros-Aarteil S."/>
            <person name="Calhoun S."/>
            <person name="Kuo A."/>
            <person name="Mondo S."/>
            <person name="Pangilinan J."/>
            <person name="Riley R."/>
            <person name="Labutti K."/>
            <person name="Andreopoulos B."/>
            <person name="Lipzen A."/>
            <person name="Chen C."/>
            <person name="Yanf M."/>
            <person name="Daum C."/>
            <person name="Ng V."/>
            <person name="Clum A."/>
            <person name="Steindorff A."/>
            <person name="Ohm R."/>
            <person name="Martin F."/>
            <person name="Silar P."/>
            <person name="Natvig D."/>
            <person name="Lalanne C."/>
            <person name="Gautier V."/>
            <person name="Ament-Velasquez S.L."/>
            <person name="Kruys A."/>
            <person name="Hutchinson M.I."/>
            <person name="Powell A.J."/>
            <person name="Barry K."/>
            <person name="Miller A.N."/>
            <person name="Grigoriev I.V."/>
            <person name="Debuchy R."/>
            <person name="Gladieux P."/>
            <person name="Thoren M.H."/>
            <person name="Johannesson H."/>
        </authorList>
    </citation>
    <scope>NUCLEOTIDE SEQUENCE</scope>
    <source>
        <strain evidence="1">CBS 314.62</strain>
    </source>
</reference>
<gene>
    <name evidence="1" type="ORF">B0T22DRAFT_466270</name>
</gene>
<comment type="caution">
    <text evidence="1">The sequence shown here is derived from an EMBL/GenBank/DDBJ whole genome shotgun (WGS) entry which is preliminary data.</text>
</comment>
<proteinExistence type="predicted"/>
<dbReference type="Proteomes" id="UP001270362">
    <property type="component" value="Unassembled WGS sequence"/>
</dbReference>
<dbReference type="AlphaFoldDB" id="A0AAE0X5Y1"/>
<name>A0AAE0X5Y1_9PEZI</name>
<protein>
    <submittedName>
        <fullName evidence="1">Uncharacterized protein</fullName>
    </submittedName>
</protein>
<keyword evidence="2" id="KW-1185">Reference proteome</keyword>
<reference evidence="1" key="1">
    <citation type="journal article" date="2023" name="Mol. Phylogenet. Evol.">
        <title>Genome-scale phylogeny and comparative genomics of the fungal order Sordariales.</title>
        <authorList>
            <person name="Hensen N."/>
            <person name="Bonometti L."/>
            <person name="Westerberg I."/>
            <person name="Brannstrom I.O."/>
            <person name="Guillou S."/>
            <person name="Cros-Aarteil S."/>
            <person name="Calhoun S."/>
            <person name="Haridas S."/>
            <person name="Kuo A."/>
            <person name="Mondo S."/>
            <person name="Pangilinan J."/>
            <person name="Riley R."/>
            <person name="LaButti K."/>
            <person name="Andreopoulos B."/>
            <person name="Lipzen A."/>
            <person name="Chen C."/>
            <person name="Yan M."/>
            <person name="Daum C."/>
            <person name="Ng V."/>
            <person name="Clum A."/>
            <person name="Steindorff A."/>
            <person name="Ohm R.A."/>
            <person name="Martin F."/>
            <person name="Silar P."/>
            <person name="Natvig D.O."/>
            <person name="Lalanne C."/>
            <person name="Gautier V."/>
            <person name="Ament-Velasquez S.L."/>
            <person name="Kruys A."/>
            <person name="Hutchinson M.I."/>
            <person name="Powell A.J."/>
            <person name="Barry K."/>
            <person name="Miller A.N."/>
            <person name="Grigoriev I.V."/>
            <person name="Debuchy R."/>
            <person name="Gladieux P."/>
            <person name="Hiltunen Thoren M."/>
            <person name="Johannesson H."/>
        </authorList>
    </citation>
    <scope>NUCLEOTIDE SEQUENCE</scope>
    <source>
        <strain evidence="1">CBS 314.62</strain>
    </source>
</reference>
<organism evidence="1 2">
    <name type="scientific">Podospora appendiculata</name>
    <dbReference type="NCBI Taxonomy" id="314037"/>
    <lineage>
        <taxon>Eukaryota</taxon>
        <taxon>Fungi</taxon>
        <taxon>Dikarya</taxon>
        <taxon>Ascomycota</taxon>
        <taxon>Pezizomycotina</taxon>
        <taxon>Sordariomycetes</taxon>
        <taxon>Sordariomycetidae</taxon>
        <taxon>Sordariales</taxon>
        <taxon>Podosporaceae</taxon>
        <taxon>Podospora</taxon>
    </lineage>
</organism>
<accession>A0AAE0X5Y1</accession>
<sequence length="104" mass="11813">MGNFCPLLWSGNRAKTVSGSRFLAVSRIHLLLLLGFARSLLWTHKAHPCLRVQAGPERCWALVNGFLIREHPANKMLTTYTTHHIATHTLRQPPTCHRMELTGF</sequence>